<dbReference type="SUPFAM" id="SSF144232">
    <property type="entry name" value="HIT/MYND zinc finger-like"/>
    <property type="match status" value="1"/>
</dbReference>
<protein>
    <recommendedName>
        <fullName evidence="5">MYND-type domain-containing protein</fullName>
    </recommendedName>
</protein>
<sequence>MHSNPRYTTDILDNAHLLRATHRFKTSKCALQYLARLGSPPRPAAFNKSHPSAHVEEAVQVLATIVGIGKEISAPMSKILAGDIQEHWSHLAPWIKFFLEEVVVSRSIPSTIEEYSLFEHTIAYIPLLMSISPDSLAFFAFTYRASPALFPCFTQAWWRSVDERHPSARIWSHVVWYSLEAIARANDTPKLRPGGPYLPNHDLGVIYARHIDFISPHIRSMPISELGFAHNYMQCILRPCFPPGTVAPNLLRTVSPTMIPPLLNLLHGILFKRPFLRGKGPLDEKELCLTYGFIYLTIEHIFSLMIEATFILHVLETGVIKCIIEGLPLVAKHRTQEPQIFMKIVCSAYEILDRIARFLVYPAILHGYLKSVKNLSDSNAVDNELGMISKELGEAWLRLKHKAILLRTVRRDLKNKEPAQICGNSKCSLRPKNSDQVSTQDRQKVRYFRCSSCHQVMYCSSDCQRSDWRAVHKKACHDLTKDRKGTIRAQPLVLNIFSFCVAGYPESDQPYTSNYDRRFFLQWGMVFVEMHAREIRGIIKSYRSSLLTRTTTLSPDERLVAQGKNPLLLLDFDTPGFQPVDCVRVIDSRQFLTETRFAVAPGIREVKLQRWRGPKFDGNTLDVHALFPMATDMPPWPFNMNMLLPE</sequence>
<evidence type="ECO:0000256" key="4">
    <source>
        <dbReference type="PROSITE-ProRule" id="PRU00134"/>
    </source>
</evidence>
<name>A0ABR3FTR7_9AGAR</name>
<keyword evidence="7" id="KW-1185">Reference proteome</keyword>
<dbReference type="PROSITE" id="PS50865">
    <property type="entry name" value="ZF_MYND_2"/>
    <property type="match status" value="1"/>
</dbReference>
<reference evidence="6 7" key="1">
    <citation type="submission" date="2024-02" db="EMBL/GenBank/DDBJ databases">
        <title>A draft genome for the cacao thread blight pathogen Marasmius crinis-equi.</title>
        <authorList>
            <person name="Cohen S.P."/>
            <person name="Baruah I.K."/>
            <person name="Amoako-Attah I."/>
            <person name="Bukari Y."/>
            <person name="Meinhardt L.W."/>
            <person name="Bailey B.A."/>
        </authorList>
    </citation>
    <scope>NUCLEOTIDE SEQUENCE [LARGE SCALE GENOMIC DNA]</scope>
    <source>
        <strain evidence="6 7">GH-76</strain>
    </source>
</reference>
<dbReference type="InterPro" id="IPR002893">
    <property type="entry name" value="Znf_MYND"/>
</dbReference>
<gene>
    <name evidence="6" type="ORF">V5O48_003117</name>
</gene>
<accession>A0ABR3FTR7</accession>
<keyword evidence="1" id="KW-0479">Metal-binding</keyword>
<dbReference type="Gene3D" id="6.10.140.2220">
    <property type="match status" value="1"/>
</dbReference>
<dbReference type="EMBL" id="JBAHYK010000080">
    <property type="protein sequence ID" value="KAL0578884.1"/>
    <property type="molecule type" value="Genomic_DNA"/>
</dbReference>
<evidence type="ECO:0000259" key="5">
    <source>
        <dbReference type="PROSITE" id="PS50865"/>
    </source>
</evidence>
<keyword evidence="3" id="KW-0862">Zinc</keyword>
<comment type="caution">
    <text evidence="6">The sequence shown here is derived from an EMBL/GenBank/DDBJ whole genome shotgun (WGS) entry which is preliminary data.</text>
</comment>
<organism evidence="6 7">
    <name type="scientific">Marasmius crinis-equi</name>
    <dbReference type="NCBI Taxonomy" id="585013"/>
    <lineage>
        <taxon>Eukaryota</taxon>
        <taxon>Fungi</taxon>
        <taxon>Dikarya</taxon>
        <taxon>Basidiomycota</taxon>
        <taxon>Agaricomycotina</taxon>
        <taxon>Agaricomycetes</taxon>
        <taxon>Agaricomycetidae</taxon>
        <taxon>Agaricales</taxon>
        <taxon>Marasmiineae</taxon>
        <taxon>Marasmiaceae</taxon>
        <taxon>Marasmius</taxon>
    </lineage>
</organism>
<evidence type="ECO:0000256" key="2">
    <source>
        <dbReference type="ARBA" id="ARBA00022771"/>
    </source>
</evidence>
<proteinExistence type="predicted"/>
<evidence type="ECO:0000313" key="7">
    <source>
        <dbReference type="Proteomes" id="UP001465976"/>
    </source>
</evidence>
<evidence type="ECO:0000256" key="3">
    <source>
        <dbReference type="ARBA" id="ARBA00022833"/>
    </source>
</evidence>
<dbReference type="Proteomes" id="UP001465976">
    <property type="component" value="Unassembled WGS sequence"/>
</dbReference>
<dbReference type="Pfam" id="PF01753">
    <property type="entry name" value="zf-MYND"/>
    <property type="match status" value="1"/>
</dbReference>
<feature type="domain" description="MYND-type" evidence="5">
    <location>
        <begin position="419"/>
        <end position="476"/>
    </location>
</feature>
<evidence type="ECO:0000313" key="6">
    <source>
        <dbReference type="EMBL" id="KAL0578884.1"/>
    </source>
</evidence>
<evidence type="ECO:0000256" key="1">
    <source>
        <dbReference type="ARBA" id="ARBA00022723"/>
    </source>
</evidence>
<keyword evidence="2 4" id="KW-0863">Zinc-finger</keyword>